<protein>
    <submittedName>
        <fullName evidence="1">Uncharacterized protein</fullName>
    </submittedName>
</protein>
<name>A0ACC1NFL5_9PEZI</name>
<sequence length="130" mass="14231">MRFKITLGSTAAAISAAILILIVFVLIPLAAMMLVLDDLSFDLGGALSNDDWVALNILAVHLLGCSKELVGVAEGDKSEPFRFACYLVADNTRLLQRFPPRECLEQAFVGCLAREITNKEAQVRRVPLQK</sequence>
<accession>A0ACC1NFL5</accession>
<proteinExistence type="predicted"/>
<gene>
    <name evidence="1" type="ORF">NUW58_g7689</name>
</gene>
<comment type="caution">
    <text evidence="1">The sequence shown here is derived from an EMBL/GenBank/DDBJ whole genome shotgun (WGS) entry which is preliminary data.</text>
</comment>
<keyword evidence="2" id="KW-1185">Reference proteome</keyword>
<organism evidence="1 2">
    <name type="scientific">Xylaria curta</name>
    <dbReference type="NCBI Taxonomy" id="42375"/>
    <lineage>
        <taxon>Eukaryota</taxon>
        <taxon>Fungi</taxon>
        <taxon>Dikarya</taxon>
        <taxon>Ascomycota</taxon>
        <taxon>Pezizomycotina</taxon>
        <taxon>Sordariomycetes</taxon>
        <taxon>Xylariomycetidae</taxon>
        <taxon>Xylariales</taxon>
        <taxon>Xylariaceae</taxon>
        <taxon>Xylaria</taxon>
    </lineage>
</organism>
<reference evidence="1" key="1">
    <citation type="submission" date="2022-10" db="EMBL/GenBank/DDBJ databases">
        <title>Genome Sequence of Xylaria curta.</title>
        <authorList>
            <person name="Buettner E."/>
        </authorList>
    </citation>
    <scope>NUCLEOTIDE SEQUENCE</scope>
    <source>
        <strain evidence="1">Babe10</strain>
    </source>
</reference>
<dbReference type="Proteomes" id="UP001143856">
    <property type="component" value="Unassembled WGS sequence"/>
</dbReference>
<evidence type="ECO:0000313" key="2">
    <source>
        <dbReference type="Proteomes" id="UP001143856"/>
    </source>
</evidence>
<evidence type="ECO:0000313" key="1">
    <source>
        <dbReference type="EMBL" id="KAJ2977818.1"/>
    </source>
</evidence>
<dbReference type="EMBL" id="JAPDGR010002072">
    <property type="protein sequence ID" value="KAJ2977818.1"/>
    <property type="molecule type" value="Genomic_DNA"/>
</dbReference>